<comment type="caution">
    <text evidence="1">The sequence shown here is derived from an EMBL/GenBank/DDBJ whole genome shotgun (WGS) entry which is preliminary data.</text>
</comment>
<dbReference type="Proteomes" id="UP000033618">
    <property type="component" value="Unassembled WGS sequence"/>
</dbReference>
<accession>A0A0F5JVX1</accession>
<proteinExistence type="predicted"/>
<name>A0A0F5JVX1_9BURK</name>
<sequence length="138" mass="15721">MLESLVTTVPAAGLVFELSIFCRRFDGTLDAVSDTLAGMLAAELFFNGPLPPRIHPHAKGPAVREIMHRRFGVSSEAQWKAVDRDIASGIYRRLDPIVPRIEQLCQHWRLHDASFRKLVEDILLAERPILYKKFIESR</sequence>
<evidence type="ECO:0000313" key="1">
    <source>
        <dbReference type="EMBL" id="KKB62008.1"/>
    </source>
</evidence>
<protein>
    <submittedName>
        <fullName evidence="1">Uncharacterized protein</fullName>
    </submittedName>
</protein>
<reference evidence="1 2" key="1">
    <citation type="submission" date="2015-03" db="EMBL/GenBank/DDBJ databases">
        <title>Draft Genome Sequence of Burkholderia andropogonis type strain ICMP2807, isolated from Sorghum bicolor.</title>
        <authorList>
            <person name="Lopes-Santos L."/>
            <person name="Castro D.B."/>
            <person name="Ottoboni L.M."/>
            <person name="Park D."/>
            <person name="Weirc B.S."/>
            <person name="Destefano S.A."/>
        </authorList>
    </citation>
    <scope>NUCLEOTIDE SEQUENCE [LARGE SCALE GENOMIC DNA]</scope>
    <source>
        <strain evidence="1 2">ICMP2807</strain>
    </source>
</reference>
<dbReference type="PATRIC" id="fig|28092.6.peg.4624"/>
<dbReference type="EMBL" id="LAQU01000026">
    <property type="protein sequence ID" value="KKB62008.1"/>
    <property type="molecule type" value="Genomic_DNA"/>
</dbReference>
<gene>
    <name evidence="1" type="ORF">WM40_19720</name>
</gene>
<dbReference type="AlphaFoldDB" id="A0A0F5JVX1"/>
<keyword evidence="2" id="KW-1185">Reference proteome</keyword>
<evidence type="ECO:0000313" key="2">
    <source>
        <dbReference type="Proteomes" id="UP000033618"/>
    </source>
</evidence>
<organism evidence="1 2">
    <name type="scientific">Robbsia andropogonis</name>
    <dbReference type="NCBI Taxonomy" id="28092"/>
    <lineage>
        <taxon>Bacteria</taxon>
        <taxon>Pseudomonadati</taxon>
        <taxon>Pseudomonadota</taxon>
        <taxon>Betaproteobacteria</taxon>
        <taxon>Burkholderiales</taxon>
        <taxon>Burkholderiaceae</taxon>
        <taxon>Robbsia</taxon>
    </lineage>
</organism>